<evidence type="ECO:0000256" key="1">
    <source>
        <dbReference type="RuleBase" id="RU003847"/>
    </source>
</evidence>
<dbReference type="InterPro" id="IPR004095">
    <property type="entry name" value="TGS"/>
</dbReference>
<dbReference type="Gene3D" id="3.30.460.10">
    <property type="entry name" value="Beta Polymerase, domain 2"/>
    <property type="match status" value="1"/>
</dbReference>
<keyword evidence="2" id="KW-0175">Coiled coil</keyword>
<evidence type="ECO:0000313" key="4">
    <source>
        <dbReference type="EMBL" id="TCN62913.1"/>
    </source>
</evidence>
<evidence type="ECO:0000313" key="5">
    <source>
        <dbReference type="Proteomes" id="UP000294830"/>
    </source>
</evidence>
<dbReference type="InterPro" id="IPR007685">
    <property type="entry name" value="RelA_SpoT"/>
</dbReference>
<dbReference type="InterPro" id="IPR004811">
    <property type="entry name" value="RelA/Spo_fam"/>
</dbReference>
<evidence type="ECO:0000256" key="2">
    <source>
        <dbReference type="SAM" id="Coils"/>
    </source>
</evidence>
<keyword evidence="5" id="KW-1185">Reference proteome</keyword>
<dbReference type="CDD" id="cd01668">
    <property type="entry name" value="TGS_RSH"/>
    <property type="match status" value="1"/>
</dbReference>
<dbReference type="NCBIfam" id="TIGR00691">
    <property type="entry name" value="spoT_relA"/>
    <property type="match status" value="1"/>
</dbReference>
<protein>
    <submittedName>
        <fullName evidence="4">GTP pyrophosphokinase</fullName>
    </submittedName>
</protein>
<proteinExistence type="inferred from homology"/>
<dbReference type="FunFam" id="3.10.20.30:FF:000002">
    <property type="entry name" value="GTP pyrophosphokinase (RelA/SpoT)"/>
    <property type="match status" value="1"/>
</dbReference>
<dbReference type="InterPro" id="IPR012675">
    <property type="entry name" value="Beta-grasp_dom_sf"/>
</dbReference>
<dbReference type="GO" id="GO:0005886">
    <property type="term" value="C:plasma membrane"/>
    <property type="evidence" value="ECO:0007669"/>
    <property type="project" value="TreeGrafter"/>
</dbReference>
<dbReference type="InterPro" id="IPR043519">
    <property type="entry name" value="NT_sf"/>
</dbReference>
<dbReference type="Pfam" id="PF13328">
    <property type="entry name" value="HD_4"/>
    <property type="match status" value="1"/>
</dbReference>
<accession>A0A4R2E4V6</accession>
<dbReference type="SUPFAM" id="SSF109604">
    <property type="entry name" value="HD-domain/PDEase-like"/>
    <property type="match status" value="1"/>
</dbReference>
<gene>
    <name evidence="4" type="ORF">CLV25_11750</name>
</gene>
<dbReference type="RefSeq" id="WP_165877092.1">
    <property type="nucleotide sequence ID" value="NZ_SLWB01000017.1"/>
</dbReference>
<name>A0A4R2E4V6_9BACT</name>
<dbReference type="InterPro" id="IPR002912">
    <property type="entry name" value="ACT_dom"/>
</dbReference>
<feature type="coiled-coil region" evidence="2">
    <location>
        <begin position="369"/>
        <end position="396"/>
    </location>
</feature>
<dbReference type="AlphaFoldDB" id="A0A4R2E4V6"/>
<dbReference type="InterPro" id="IPR033655">
    <property type="entry name" value="TGS_RelA/SpoT"/>
</dbReference>
<dbReference type="GO" id="GO:0016301">
    <property type="term" value="F:kinase activity"/>
    <property type="evidence" value="ECO:0007669"/>
    <property type="project" value="UniProtKB-KW"/>
</dbReference>
<organism evidence="4 5">
    <name type="scientific">Acetobacteroides hydrogenigenes</name>
    <dbReference type="NCBI Taxonomy" id="979970"/>
    <lineage>
        <taxon>Bacteria</taxon>
        <taxon>Pseudomonadati</taxon>
        <taxon>Bacteroidota</taxon>
        <taxon>Bacteroidia</taxon>
        <taxon>Bacteroidales</taxon>
        <taxon>Rikenellaceae</taxon>
        <taxon>Acetobacteroides</taxon>
    </lineage>
</organism>
<comment type="caution">
    <text evidence="4">The sequence shown here is derived from an EMBL/GenBank/DDBJ whole genome shotgun (WGS) entry which is preliminary data.</text>
</comment>
<feature type="domain" description="TGS" evidence="3">
    <location>
        <begin position="401"/>
        <end position="462"/>
    </location>
</feature>
<dbReference type="SMART" id="SM00954">
    <property type="entry name" value="RelA_SpoT"/>
    <property type="match status" value="1"/>
</dbReference>
<dbReference type="Pfam" id="PF13291">
    <property type="entry name" value="ACT_4"/>
    <property type="match status" value="1"/>
</dbReference>
<dbReference type="InterPro" id="IPR045865">
    <property type="entry name" value="ACT-like_dom_sf"/>
</dbReference>
<dbReference type="SUPFAM" id="SSF55021">
    <property type="entry name" value="ACT-like"/>
    <property type="match status" value="1"/>
</dbReference>
<dbReference type="Gene3D" id="1.10.3210.10">
    <property type="entry name" value="Hypothetical protein af1432"/>
    <property type="match status" value="1"/>
</dbReference>
<dbReference type="CDD" id="cd04876">
    <property type="entry name" value="ACT_RelA-SpoT"/>
    <property type="match status" value="1"/>
</dbReference>
<dbReference type="GO" id="GO:0015969">
    <property type="term" value="P:guanosine tetraphosphate metabolic process"/>
    <property type="evidence" value="ECO:0007669"/>
    <property type="project" value="InterPro"/>
</dbReference>
<dbReference type="SUPFAM" id="SSF81301">
    <property type="entry name" value="Nucleotidyltransferase"/>
    <property type="match status" value="1"/>
</dbReference>
<dbReference type="SUPFAM" id="SSF81271">
    <property type="entry name" value="TGS-like"/>
    <property type="match status" value="1"/>
</dbReference>
<evidence type="ECO:0000259" key="3">
    <source>
        <dbReference type="PROSITE" id="PS51880"/>
    </source>
</evidence>
<reference evidence="4 5" key="1">
    <citation type="submission" date="2019-03" db="EMBL/GenBank/DDBJ databases">
        <title>Genomic Encyclopedia of Archaeal and Bacterial Type Strains, Phase II (KMG-II): from individual species to whole genera.</title>
        <authorList>
            <person name="Goeker M."/>
        </authorList>
    </citation>
    <scope>NUCLEOTIDE SEQUENCE [LARGE SCALE GENOMIC DNA]</scope>
    <source>
        <strain evidence="4 5">RL-C</strain>
    </source>
</reference>
<dbReference type="Pfam" id="PF04607">
    <property type="entry name" value="RelA_SpoT"/>
    <property type="match status" value="1"/>
</dbReference>
<dbReference type="Gene3D" id="3.10.20.30">
    <property type="match status" value="1"/>
</dbReference>
<sequence length="732" mass="83764">MEELDLEKEEKRELLSRFRSLYKSCKQSSSQEELLLLKKAFRVAANAHKEKRRENGDPFIFHALAVAQIVVDEIGLKGTAAISVLLHETSRINGFGDDDFAKEYNQEVATIVTGLNKISKIDPKTSSSEVENYRQLVISYSADPRVILIKLADRLDVMRHLYFFADSKQVKKANETLTLYAPLAHRLGLYSVKTELEDLSLKYTEPADYIHIVTKLEETAKERNTYIEKFIKPIVAGLDQYGQRYEIKSRTKSIFSIWKKMKKQKIPFEEVFDLFAIRIILESELPLEKAECWRTYSIVTEKYIPNPERMRDWISVPKSNGYESLHATVIGPEGKWVEVQIRTRRMDEIAEMGIAAHWKYKGIRQQQGIDDWLTDLRNLLEQAEDSNEMAESLKQLDSYQKEIFVFTPNGDLKKLPSGATVLDFAFEVHSKLGVSCVGAKVNNRLASIKDALKNGDQVEIITSKNQKPTKDWLSFAITSKARSKIKQSLKEEELKVANIGKELLLRRLKNWKLELTDEMASQFIKKNKIRSITEFYAMLANEKIDIADIKTYIETADLVEEKSSAPEVAYAQPKEQESGDFLVIDEHLANVDYKLATCCNPIFGDDIFGFVTISHGIKIHRTSCPNAKSMIERYSYRIVKAKWQQTRESSSFQTTIRIIGEDQIGLFNRISEVLTKELKVTLRSASFDTKGGVFEGKIKVFVGNIKQLDMIIHRLHRIKGVIKASRVATSAE</sequence>
<dbReference type="Proteomes" id="UP000294830">
    <property type="component" value="Unassembled WGS sequence"/>
</dbReference>
<comment type="similarity">
    <text evidence="1">Belongs to the relA/spoT family.</text>
</comment>
<dbReference type="EMBL" id="SLWB01000017">
    <property type="protein sequence ID" value="TCN62913.1"/>
    <property type="molecule type" value="Genomic_DNA"/>
</dbReference>
<dbReference type="Pfam" id="PF02824">
    <property type="entry name" value="TGS"/>
    <property type="match status" value="1"/>
</dbReference>
<comment type="function">
    <text evidence="1">In eubacteria ppGpp (guanosine 3'-diphosphate 5'-diphosphate) is a mediator of the stringent response that coordinates a variety of cellular activities in response to changes in nutritional abundance.</text>
</comment>
<keyword evidence="4" id="KW-0808">Transferase</keyword>
<dbReference type="PANTHER" id="PTHR21262">
    <property type="entry name" value="GUANOSINE-3',5'-BIS DIPHOSPHATE 3'-PYROPHOSPHOHYDROLASE"/>
    <property type="match status" value="1"/>
</dbReference>
<dbReference type="InterPro" id="IPR012676">
    <property type="entry name" value="TGS-like"/>
</dbReference>
<dbReference type="PANTHER" id="PTHR21262:SF31">
    <property type="entry name" value="GTP PYROPHOSPHOKINASE"/>
    <property type="match status" value="1"/>
</dbReference>
<dbReference type="PROSITE" id="PS51880">
    <property type="entry name" value="TGS"/>
    <property type="match status" value="1"/>
</dbReference>
<dbReference type="Gene3D" id="3.30.70.260">
    <property type="match status" value="1"/>
</dbReference>
<keyword evidence="4" id="KW-0418">Kinase</keyword>
<dbReference type="CDD" id="cd05399">
    <property type="entry name" value="NT_Rel-Spo_like"/>
    <property type="match status" value="1"/>
</dbReference>